<dbReference type="AlphaFoldDB" id="A0A840P257"/>
<dbReference type="EMBL" id="JACHGN010000002">
    <property type="protein sequence ID" value="MBB5131550.1"/>
    <property type="molecule type" value="Genomic_DNA"/>
</dbReference>
<dbReference type="SUPFAM" id="SSF46785">
    <property type="entry name" value="Winged helix' DNA-binding domain"/>
    <property type="match status" value="1"/>
</dbReference>
<keyword evidence="3" id="KW-1185">Reference proteome</keyword>
<dbReference type="InterPro" id="IPR036388">
    <property type="entry name" value="WH-like_DNA-bd_sf"/>
</dbReference>
<comment type="caution">
    <text evidence="2">The sequence shown here is derived from an EMBL/GenBank/DDBJ whole genome shotgun (WGS) entry which is preliminary data.</text>
</comment>
<gene>
    <name evidence="2" type="ORF">HNP84_001256</name>
</gene>
<sequence>MSAAGPGQLLFAFVRYWSRRAAAGDASIAEQGRLVLVTEAVAALAGRDEPATVNAVADEIGIDQSGASRLIKSAVEAGYLTMTTAPSDGRRREVSVTPAGRTALRHAHAWQEKVFAELTAGWSRQRRDDFQRAMADLIARSYAIGS</sequence>
<dbReference type="PANTHER" id="PTHR33164:SF57">
    <property type="entry name" value="MARR-FAMILY TRANSCRIPTIONAL REGULATOR"/>
    <property type="match status" value="1"/>
</dbReference>
<dbReference type="InterPro" id="IPR000835">
    <property type="entry name" value="HTH_MarR-typ"/>
</dbReference>
<name>A0A840P257_9ACTN</name>
<keyword evidence="2" id="KW-0238">DNA-binding</keyword>
<dbReference type="PANTHER" id="PTHR33164">
    <property type="entry name" value="TRANSCRIPTIONAL REGULATOR, MARR FAMILY"/>
    <property type="match status" value="1"/>
</dbReference>
<dbReference type="Pfam" id="PF12802">
    <property type="entry name" value="MarR_2"/>
    <property type="match status" value="1"/>
</dbReference>
<dbReference type="RefSeq" id="WP_185048362.1">
    <property type="nucleotide sequence ID" value="NZ_JACHGN010000002.1"/>
</dbReference>
<dbReference type="GO" id="GO:0006950">
    <property type="term" value="P:response to stress"/>
    <property type="evidence" value="ECO:0007669"/>
    <property type="project" value="TreeGrafter"/>
</dbReference>
<protein>
    <submittedName>
        <fullName evidence="2">DNA-binding MarR family transcriptional regulator</fullName>
    </submittedName>
</protein>
<reference evidence="2 3" key="1">
    <citation type="submission" date="2020-08" db="EMBL/GenBank/DDBJ databases">
        <title>Genomic Encyclopedia of Type Strains, Phase IV (KMG-IV): sequencing the most valuable type-strain genomes for metagenomic binning, comparative biology and taxonomic classification.</title>
        <authorList>
            <person name="Goeker M."/>
        </authorList>
    </citation>
    <scope>NUCLEOTIDE SEQUENCE [LARGE SCALE GENOMIC DNA]</scope>
    <source>
        <strain evidence="2 3">DSM 45615</strain>
    </source>
</reference>
<accession>A0A840P257</accession>
<organism evidence="2 3">
    <name type="scientific">Thermocatellispora tengchongensis</name>
    <dbReference type="NCBI Taxonomy" id="1073253"/>
    <lineage>
        <taxon>Bacteria</taxon>
        <taxon>Bacillati</taxon>
        <taxon>Actinomycetota</taxon>
        <taxon>Actinomycetes</taxon>
        <taxon>Streptosporangiales</taxon>
        <taxon>Streptosporangiaceae</taxon>
        <taxon>Thermocatellispora</taxon>
    </lineage>
</organism>
<dbReference type="GO" id="GO:0003677">
    <property type="term" value="F:DNA binding"/>
    <property type="evidence" value="ECO:0007669"/>
    <property type="project" value="UniProtKB-KW"/>
</dbReference>
<evidence type="ECO:0000313" key="2">
    <source>
        <dbReference type="EMBL" id="MBB5131550.1"/>
    </source>
</evidence>
<dbReference type="InterPro" id="IPR039422">
    <property type="entry name" value="MarR/SlyA-like"/>
</dbReference>
<dbReference type="GO" id="GO:0003700">
    <property type="term" value="F:DNA-binding transcription factor activity"/>
    <property type="evidence" value="ECO:0007669"/>
    <property type="project" value="InterPro"/>
</dbReference>
<evidence type="ECO:0000259" key="1">
    <source>
        <dbReference type="SMART" id="SM00347"/>
    </source>
</evidence>
<proteinExistence type="predicted"/>
<evidence type="ECO:0000313" key="3">
    <source>
        <dbReference type="Proteomes" id="UP000578449"/>
    </source>
</evidence>
<dbReference type="Proteomes" id="UP000578449">
    <property type="component" value="Unassembled WGS sequence"/>
</dbReference>
<dbReference type="SMART" id="SM00347">
    <property type="entry name" value="HTH_MARR"/>
    <property type="match status" value="1"/>
</dbReference>
<dbReference type="Gene3D" id="1.10.10.10">
    <property type="entry name" value="Winged helix-like DNA-binding domain superfamily/Winged helix DNA-binding domain"/>
    <property type="match status" value="1"/>
</dbReference>
<feature type="domain" description="HTH marR-type" evidence="1">
    <location>
        <begin position="29"/>
        <end position="127"/>
    </location>
</feature>
<dbReference type="InterPro" id="IPR036390">
    <property type="entry name" value="WH_DNA-bd_sf"/>
</dbReference>